<dbReference type="GO" id="GO:0005524">
    <property type="term" value="F:ATP binding"/>
    <property type="evidence" value="ECO:0007669"/>
    <property type="project" value="UniProtKB-UniRule"/>
</dbReference>
<comment type="subunit">
    <text evidence="11 13 14">Forms a heterotetramer with UvrA during the search for lesions. Interacts with UvrC in an incision complex.</text>
</comment>
<evidence type="ECO:0000256" key="11">
    <source>
        <dbReference type="ARBA" id="ARBA00026033"/>
    </source>
</evidence>
<feature type="region of interest" description="Disordered" evidence="15">
    <location>
        <begin position="663"/>
        <end position="706"/>
    </location>
</feature>
<proteinExistence type="inferred from homology"/>
<dbReference type="AlphaFoldDB" id="A0A5B9QYG3"/>
<dbReference type="Gene3D" id="3.40.50.300">
    <property type="entry name" value="P-loop containing nucleotide triphosphate hydrolases"/>
    <property type="match status" value="3"/>
</dbReference>
<name>A0A5B9QYG3_9BACT</name>
<accession>A0A5B9QYG3</accession>
<dbReference type="OrthoDB" id="9806651at2"/>
<dbReference type="InterPro" id="IPR024759">
    <property type="entry name" value="UvrB_YAD/RRR_dom"/>
</dbReference>
<keyword evidence="20" id="KW-1185">Reference proteome</keyword>
<feature type="compositionally biased region" description="Basic residues" evidence="15">
    <location>
        <begin position="684"/>
        <end position="706"/>
    </location>
</feature>
<dbReference type="RefSeq" id="WP_068141057.1">
    <property type="nucleotide sequence ID" value="NZ_CP042914.1"/>
</dbReference>
<dbReference type="InterPro" id="IPR006935">
    <property type="entry name" value="Helicase/UvrB_N"/>
</dbReference>
<evidence type="ECO:0000313" key="20">
    <source>
        <dbReference type="Proteomes" id="UP000325286"/>
    </source>
</evidence>
<evidence type="ECO:0000256" key="7">
    <source>
        <dbReference type="ARBA" id="ARBA00022840"/>
    </source>
</evidence>
<evidence type="ECO:0000256" key="1">
    <source>
        <dbReference type="ARBA" id="ARBA00004496"/>
    </source>
</evidence>
<dbReference type="GO" id="GO:0006289">
    <property type="term" value="P:nucleotide-excision repair"/>
    <property type="evidence" value="ECO:0007669"/>
    <property type="project" value="UniProtKB-UniRule"/>
</dbReference>
<dbReference type="GO" id="GO:0009380">
    <property type="term" value="C:excinuclease repair complex"/>
    <property type="evidence" value="ECO:0007669"/>
    <property type="project" value="InterPro"/>
</dbReference>
<evidence type="ECO:0000256" key="3">
    <source>
        <dbReference type="ARBA" id="ARBA00022490"/>
    </source>
</evidence>
<keyword evidence="7 13" id="KW-0067">ATP-binding</keyword>
<feature type="binding site" evidence="13">
    <location>
        <begin position="45"/>
        <end position="52"/>
    </location>
    <ligand>
        <name>ATP</name>
        <dbReference type="ChEBI" id="CHEBI:30616"/>
    </ligand>
</feature>
<dbReference type="KEGG" id="rul:UC8_44740"/>
<organism evidence="19 20">
    <name type="scientific">Roseimaritima ulvae</name>
    <dbReference type="NCBI Taxonomy" id="980254"/>
    <lineage>
        <taxon>Bacteria</taxon>
        <taxon>Pseudomonadati</taxon>
        <taxon>Planctomycetota</taxon>
        <taxon>Planctomycetia</taxon>
        <taxon>Pirellulales</taxon>
        <taxon>Pirellulaceae</taxon>
        <taxon>Roseimaritima</taxon>
    </lineage>
</organism>
<dbReference type="InterPro" id="IPR036876">
    <property type="entry name" value="UVR_dom_sf"/>
</dbReference>
<comment type="function">
    <text evidence="13">The UvrABC repair system catalyzes the recognition and processing of DNA lesions. A damage recognition complex composed of 2 UvrA and 2 UvrB subunits scans DNA for abnormalities. Upon binding of the UvrA(2)B(2) complex to a putative damaged site, the DNA wraps around one UvrB monomer. DNA wrap is dependent on ATP binding by UvrB and probably causes local melting of the DNA helix, facilitating insertion of UvrB beta-hairpin between the DNA strands. Then UvrB probes one DNA strand for the presence of a lesion. If a lesion is found the UvrA subunits dissociate and the UvrB-DNA preincision complex is formed. This complex is subsequently bound by UvrC and the second UvrB is released. If no lesion is found, the DNA wraps around the other UvrB subunit that will check the other stand for damage.</text>
</comment>
<dbReference type="CDD" id="cd18790">
    <property type="entry name" value="SF2_C_UvrB"/>
    <property type="match status" value="1"/>
</dbReference>
<keyword evidence="10 13" id="KW-0742">SOS response</keyword>
<dbReference type="InterPro" id="IPR001650">
    <property type="entry name" value="Helicase_C-like"/>
</dbReference>
<evidence type="ECO:0000259" key="16">
    <source>
        <dbReference type="PROSITE" id="PS50151"/>
    </source>
</evidence>
<dbReference type="Pfam" id="PF02151">
    <property type="entry name" value="UVR"/>
    <property type="match status" value="1"/>
</dbReference>
<dbReference type="Pfam" id="PF12344">
    <property type="entry name" value="UvrB"/>
    <property type="match status" value="1"/>
</dbReference>
<dbReference type="Proteomes" id="UP000325286">
    <property type="component" value="Chromosome"/>
</dbReference>
<evidence type="ECO:0000256" key="15">
    <source>
        <dbReference type="SAM" id="MobiDB-lite"/>
    </source>
</evidence>
<dbReference type="Pfam" id="PF00271">
    <property type="entry name" value="Helicase_C"/>
    <property type="match status" value="1"/>
</dbReference>
<dbReference type="NCBIfam" id="TIGR00631">
    <property type="entry name" value="uvrb"/>
    <property type="match status" value="1"/>
</dbReference>
<dbReference type="Pfam" id="PF04851">
    <property type="entry name" value="ResIII"/>
    <property type="match status" value="1"/>
</dbReference>
<comment type="similarity">
    <text evidence="2 13 14">Belongs to the UvrB family.</text>
</comment>
<evidence type="ECO:0000256" key="9">
    <source>
        <dbReference type="ARBA" id="ARBA00023204"/>
    </source>
</evidence>
<dbReference type="PROSITE" id="PS50151">
    <property type="entry name" value="UVR"/>
    <property type="match status" value="1"/>
</dbReference>
<dbReference type="PANTHER" id="PTHR24029:SF0">
    <property type="entry name" value="UVRABC SYSTEM PROTEIN B"/>
    <property type="match status" value="1"/>
</dbReference>
<evidence type="ECO:0000256" key="10">
    <source>
        <dbReference type="ARBA" id="ARBA00023236"/>
    </source>
</evidence>
<evidence type="ECO:0000259" key="18">
    <source>
        <dbReference type="PROSITE" id="PS51194"/>
    </source>
</evidence>
<feature type="domain" description="Helicase ATP-binding" evidence="17">
    <location>
        <begin position="32"/>
        <end position="180"/>
    </location>
</feature>
<dbReference type="InterPro" id="IPR001943">
    <property type="entry name" value="UVR_dom"/>
</dbReference>
<evidence type="ECO:0000256" key="2">
    <source>
        <dbReference type="ARBA" id="ARBA00008533"/>
    </source>
</evidence>
<comment type="domain">
    <text evidence="13">The beta-hairpin motif is involved in DNA binding.</text>
</comment>
<dbReference type="GO" id="GO:0009432">
    <property type="term" value="P:SOS response"/>
    <property type="evidence" value="ECO:0007669"/>
    <property type="project" value="UniProtKB-UniRule"/>
</dbReference>
<keyword evidence="6 13" id="KW-0228">DNA excision</keyword>
<comment type="subcellular location">
    <subcellularLocation>
        <location evidence="1 13 14">Cytoplasm</location>
    </subcellularLocation>
</comment>
<keyword evidence="5 13" id="KW-0227">DNA damage</keyword>
<evidence type="ECO:0000256" key="14">
    <source>
        <dbReference type="RuleBase" id="RU003587"/>
    </source>
</evidence>
<dbReference type="GO" id="GO:0005737">
    <property type="term" value="C:cytoplasm"/>
    <property type="evidence" value="ECO:0007669"/>
    <property type="project" value="UniProtKB-SubCell"/>
</dbReference>
<dbReference type="GO" id="GO:0003677">
    <property type="term" value="F:DNA binding"/>
    <property type="evidence" value="ECO:0007669"/>
    <property type="project" value="UniProtKB-UniRule"/>
</dbReference>
<dbReference type="CDD" id="cd17916">
    <property type="entry name" value="DEXHc_UvrB"/>
    <property type="match status" value="1"/>
</dbReference>
<reference evidence="19 20" key="1">
    <citation type="submission" date="2019-08" db="EMBL/GenBank/DDBJ databases">
        <title>Deep-cultivation of Planctomycetes and their phenomic and genomic characterization uncovers novel biology.</title>
        <authorList>
            <person name="Wiegand S."/>
            <person name="Jogler M."/>
            <person name="Boedeker C."/>
            <person name="Pinto D."/>
            <person name="Vollmers J."/>
            <person name="Rivas-Marin E."/>
            <person name="Kohn T."/>
            <person name="Peeters S.H."/>
            <person name="Heuer A."/>
            <person name="Rast P."/>
            <person name="Oberbeckmann S."/>
            <person name="Bunk B."/>
            <person name="Jeske O."/>
            <person name="Meyerdierks A."/>
            <person name="Storesund J.E."/>
            <person name="Kallscheuer N."/>
            <person name="Luecker S."/>
            <person name="Lage O.M."/>
            <person name="Pohl T."/>
            <person name="Merkel B.J."/>
            <person name="Hornburger P."/>
            <person name="Mueller R.-W."/>
            <person name="Bruemmer F."/>
            <person name="Labrenz M."/>
            <person name="Spormann A.M."/>
            <person name="Op den Camp H."/>
            <person name="Overmann J."/>
            <person name="Amann R."/>
            <person name="Jetten M.S.M."/>
            <person name="Mascher T."/>
            <person name="Medema M.H."/>
            <person name="Devos D.P."/>
            <person name="Kaster A.-K."/>
            <person name="Ovreas L."/>
            <person name="Rohde M."/>
            <person name="Galperin M.Y."/>
            <person name="Jogler C."/>
        </authorList>
    </citation>
    <scope>NUCLEOTIDE SEQUENCE [LARGE SCALE GENOMIC DNA]</scope>
    <source>
        <strain evidence="19 20">UC8</strain>
    </source>
</reference>
<evidence type="ECO:0000256" key="5">
    <source>
        <dbReference type="ARBA" id="ARBA00022763"/>
    </source>
</evidence>
<dbReference type="InterPro" id="IPR014001">
    <property type="entry name" value="Helicase_ATP-bd"/>
</dbReference>
<dbReference type="SMART" id="SM00487">
    <property type="entry name" value="DEXDc"/>
    <property type="match status" value="1"/>
</dbReference>
<dbReference type="SMART" id="SM00490">
    <property type="entry name" value="HELICc"/>
    <property type="match status" value="1"/>
</dbReference>
<dbReference type="PROSITE" id="PS51194">
    <property type="entry name" value="HELICASE_CTER"/>
    <property type="match status" value="1"/>
</dbReference>
<keyword evidence="9 13" id="KW-0234">DNA repair</keyword>
<dbReference type="GO" id="GO:0016887">
    <property type="term" value="F:ATP hydrolysis activity"/>
    <property type="evidence" value="ECO:0007669"/>
    <property type="project" value="InterPro"/>
</dbReference>
<dbReference type="EMBL" id="CP042914">
    <property type="protein sequence ID" value="QEG42435.1"/>
    <property type="molecule type" value="Genomic_DNA"/>
</dbReference>
<dbReference type="Pfam" id="PF17757">
    <property type="entry name" value="UvrB_inter"/>
    <property type="match status" value="1"/>
</dbReference>
<dbReference type="GO" id="GO:0009381">
    <property type="term" value="F:excinuclease ABC activity"/>
    <property type="evidence" value="ECO:0007669"/>
    <property type="project" value="UniProtKB-UniRule"/>
</dbReference>
<evidence type="ECO:0000256" key="8">
    <source>
        <dbReference type="ARBA" id="ARBA00022881"/>
    </source>
</evidence>
<keyword evidence="8 13" id="KW-0267">Excision nuclease</keyword>
<sequence>MPKTQLPPAQFQLNSPFPPAGDQPTAIRSLIQGFQEGKGTQVLLGATGTGKTFTMANVIANLGRPALILSHNKTLAAQLYGEFKEFFPHNAVHYFVSYYDYYQPEAYIPQRDVYIEKDASINEEIDRLRLASTSSLVSRRDVVIVASVSSIYGLGSPQDYKDLVLHIRKGERTRRDHLLMKLVEVQYDRNDVVFERSKFRVRGDCIELWPSYEEFAYRIEMWGDEVEQISMIKPVSGEVIDTCDQVYIYPAKHFVMGEDRIAAAIGAIKQELAEQLEVLQSRGKLLEAQRLSARTRFDLEMLQEVGHCPGIENYSRILAGKPPGAAPDTLYDYFPDDFITMVDESHVTIPQIRAMYAGDRSRKTTLVEHGFRLPSAMDNRPMKFEEWEARVGQIVYVSATPSEYELEESGGEVIEQIIRPTGLLDPVIEVVPARGQVNHLLEEIRQRAAIDERVLVTALTKRLAEDLATFLQEQNVRCRWLHSELNAFERVELLQELREGKFDALIGVNLLREGLDLPEVSMVAILDADKEGFLRSETSLIQTIGRAARNVNSRVVLYADKITDSMRAAIDETDRRRSIQQQYNEQHGITPQSVQKTLRAGIEQDAAKRRENAAKAQAESDGQYVTIEYVDELEREMLEAAENLDFERAAQLRDRVVQLKDAIGKPLSEVELTGSKSSGSMGRQQKRRKKGHKGTGRKSVPRPKRG</sequence>
<gene>
    <name evidence="19" type="primary">uvrB_2</name>
    <name evidence="13" type="synonym">uvrB</name>
    <name evidence="19" type="ORF">UC8_44740</name>
</gene>
<dbReference type="SUPFAM" id="SSF46600">
    <property type="entry name" value="C-terminal UvrC-binding domain of UvrB"/>
    <property type="match status" value="1"/>
</dbReference>
<evidence type="ECO:0000256" key="13">
    <source>
        <dbReference type="HAMAP-Rule" id="MF_00204"/>
    </source>
</evidence>
<feature type="short sequence motif" description="Beta-hairpin" evidence="13">
    <location>
        <begin position="98"/>
        <end position="121"/>
    </location>
</feature>
<dbReference type="InterPro" id="IPR004807">
    <property type="entry name" value="UvrB"/>
</dbReference>
<evidence type="ECO:0000256" key="4">
    <source>
        <dbReference type="ARBA" id="ARBA00022741"/>
    </source>
</evidence>
<dbReference type="InterPro" id="IPR027417">
    <property type="entry name" value="P-loop_NTPase"/>
</dbReference>
<evidence type="ECO:0000259" key="17">
    <source>
        <dbReference type="PROSITE" id="PS51192"/>
    </source>
</evidence>
<dbReference type="PANTHER" id="PTHR24029">
    <property type="entry name" value="UVRABC SYSTEM PROTEIN B"/>
    <property type="match status" value="1"/>
</dbReference>
<keyword evidence="4 13" id="KW-0547">Nucleotide-binding</keyword>
<protein>
    <recommendedName>
        <fullName evidence="12 13">UvrABC system protein B</fullName>
        <shortName evidence="13">Protein UvrB</shortName>
    </recommendedName>
    <alternativeName>
        <fullName evidence="13">Excinuclease ABC subunit B</fullName>
    </alternativeName>
</protein>
<evidence type="ECO:0000313" key="19">
    <source>
        <dbReference type="EMBL" id="QEG42435.1"/>
    </source>
</evidence>
<dbReference type="PROSITE" id="PS51192">
    <property type="entry name" value="HELICASE_ATP_BIND_1"/>
    <property type="match status" value="1"/>
</dbReference>
<evidence type="ECO:0000256" key="12">
    <source>
        <dbReference type="ARBA" id="ARBA00029504"/>
    </source>
</evidence>
<keyword evidence="3 13" id="KW-0963">Cytoplasm</keyword>
<dbReference type="Gene3D" id="4.10.860.10">
    <property type="entry name" value="UVR domain"/>
    <property type="match status" value="1"/>
</dbReference>
<dbReference type="InterPro" id="IPR041471">
    <property type="entry name" value="UvrB_inter"/>
</dbReference>
<feature type="domain" description="Helicase C-terminal" evidence="18">
    <location>
        <begin position="436"/>
        <end position="598"/>
    </location>
</feature>
<feature type="domain" description="UVR" evidence="16">
    <location>
        <begin position="627"/>
        <end position="662"/>
    </location>
</feature>
<evidence type="ECO:0000256" key="6">
    <source>
        <dbReference type="ARBA" id="ARBA00022769"/>
    </source>
</evidence>
<dbReference type="SUPFAM" id="SSF52540">
    <property type="entry name" value="P-loop containing nucleoside triphosphate hydrolases"/>
    <property type="match status" value="2"/>
</dbReference>
<dbReference type="HAMAP" id="MF_00204">
    <property type="entry name" value="UvrB"/>
    <property type="match status" value="1"/>
</dbReference>
<dbReference type="NCBIfam" id="NF003673">
    <property type="entry name" value="PRK05298.1"/>
    <property type="match status" value="1"/>
</dbReference>